<name>A0ABQ5WKZ1_GLUJA</name>
<dbReference type="InterPro" id="IPR002816">
    <property type="entry name" value="TraB/PrgY/GumN_fam"/>
</dbReference>
<sequence>MVGFKLYYFCVESILMKRLWLAALLFAVPMQAMAQASRCPAPASVPPKSELLHLLMTAQDRGFLWKITKDGHSSWLYGTIHASRQEWMLPGPLTRMAMMKSNIVALELNLQDPATLATLRKPEDPDRLQHLIQTGRKKKLDDLAETLCLPVANFSKTAVGLEAAGLSTAVGRVDGYYPDYAADLVIQGIAGGMKKDLIALEEAQTQRDLVIAANQADEDDFIDTTIKNISSGEARTDEKRIVEIWGQSDMAQLQHYDAWCKCLRTPKERAETKRLLDDRNIEMARKILSLHESGKSLFVAVGSLHMAGPKGLPALLKQDGFDIQQVVPAATNPSAL</sequence>
<dbReference type="PANTHER" id="PTHR40590">
    <property type="entry name" value="CYTOPLASMIC PROTEIN-RELATED"/>
    <property type="match status" value="1"/>
</dbReference>
<keyword evidence="2" id="KW-0449">Lipoprotein</keyword>
<dbReference type="PANTHER" id="PTHR40590:SF1">
    <property type="entry name" value="CYTOPLASMIC PROTEIN"/>
    <property type="match status" value="1"/>
</dbReference>
<dbReference type="Pfam" id="PF01963">
    <property type="entry name" value="TraB_PrgY_gumN"/>
    <property type="match status" value="1"/>
</dbReference>
<dbReference type="Proteomes" id="UP001156613">
    <property type="component" value="Unassembled WGS sequence"/>
</dbReference>
<dbReference type="InterPro" id="IPR047111">
    <property type="entry name" value="YbaP-like"/>
</dbReference>
<organism evidence="2 3">
    <name type="scientific">Gluconobacter japonicus</name>
    <dbReference type="NCBI Taxonomy" id="376620"/>
    <lineage>
        <taxon>Bacteria</taxon>
        <taxon>Pseudomonadati</taxon>
        <taxon>Pseudomonadota</taxon>
        <taxon>Alphaproteobacteria</taxon>
        <taxon>Acetobacterales</taxon>
        <taxon>Acetobacteraceae</taxon>
        <taxon>Gluconobacter</taxon>
    </lineage>
</organism>
<proteinExistence type="predicted"/>
<dbReference type="CDD" id="cd14789">
    <property type="entry name" value="Tiki"/>
    <property type="match status" value="1"/>
</dbReference>
<comment type="caution">
    <text evidence="2">The sequence shown here is derived from an EMBL/GenBank/DDBJ whole genome shotgun (WGS) entry which is preliminary data.</text>
</comment>
<evidence type="ECO:0000256" key="1">
    <source>
        <dbReference type="SAM" id="SignalP"/>
    </source>
</evidence>
<keyword evidence="1" id="KW-0732">Signal</keyword>
<gene>
    <name evidence="2" type="ORF">GCM10010937_25680</name>
</gene>
<accession>A0ABQ5WKZ1</accession>
<dbReference type="EMBL" id="BSNT01000073">
    <property type="protein sequence ID" value="GLQ60765.1"/>
    <property type="molecule type" value="Genomic_DNA"/>
</dbReference>
<reference evidence="3" key="1">
    <citation type="journal article" date="2019" name="Int. J. Syst. Evol. Microbiol.">
        <title>The Global Catalogue of Microorganisms (GCM) 10K type strain sequencing project: providing services to taxonomists for standard genome sequencing and annotation.</title>
        <authorList>
            <consortium name="The Broad Institute Genomics Platform"/>
            <consortium name="The Broad Institute Genome Sequencing Center for Infectious Disease"/>
            <person name="Wu L."/>
            <person name="Ma J."/>
        </authorList>
    </citation>
    <scope>NUCLEOTIDE SEQUENCE [LARGE SCALE GENOMIC DNA]</scope>
    <source>
        <strain evidence="3">NBRC 3271</strain>
    </source>
</reference>
<feature type="signal peptide" evidence="1">
    <location>
        <begin position="1"/>
        <end position="34"/>
    </location>
</feature>
<feature type="chain" id="PRO_5047166343" evidence="1">
    <location>
        <begin position="35"/>
        <end position="336"/>
    </location>
</feature>
<protein>
    <submittedName>
        <fullName evidence="2">Lipoprotein</fullName>
    </submittedName>
</protein>
<evidence type="ECO:0000313" key="3">
    <source>
        <dbReference type="Proteomes" id="UP001156613"/>
    </source>
</evidence>
<evidence type="ECO:0000313" key="2">
    <source>
        <dbReference type="EMBL" id="GLQ60765.1"/>
    </source>
</evidence>
<keyword evidence="3" id="KW-1185">Reference proteome</keyword>